<dbReference type="AlphaFoldDB" id="A0A1G2LD56"/>
<keyword evidence="1" id="KW-0812">Transmembrane</keyword>
<feature type="transmembrane region" description="Helical" evidence="1">
    <location>
        <begin position="9"/>
        <end position="31"/>
    </location>
</feature>
<dbReference type="EMBL" id="MHQS01000011">
    <property type="protein sequence ID" value="OHA08732.1"/>
    <property type="molecule type" value="Genomic_DNA"/>
</dbReference>
<organism evidence="2 3">
    <name type="scientific">Candidatus Sungbacteria bacterium RIFCSPLOWO2_01_FULL_59_16</name>
    <dbReference type="NCBI Taxonomy" id="1802280"/>
    <lineage>
        <taxon>Bacteria</taxon>
        <taxon>Candidatus Sungiibacteriota</taxon>
    </lineage>
</organism>
<feature type="transmembrane region" description="Helical" evidence="1">
    <location>
        <begin position="51"/>
        <end position="74"/>
    </location>
</feature>
<keyword evidence="1" id="KW-0472">Membrane</keyword>
<evidence type="ECO:0000313" key="2">
    <source>
        <dbReference type="EMBL" id="OHA08732.1"/>
    </source>
</evidence>
<name>A0A1G2LD56_9BACT</name>
<gene>
    <name evidence="2" type="ORF">A3B37_02680</name>
</gene>
<feature type="transmembrane region" description="Helical" evidence="1">
    <location>
        <begin position="81"/>
        <end position="98"/>
    </location>
</feature>
<evidence type="ECO:0008006" key="4">
    <source>
        <dbReference type="Google" id="ProtNLM"/>
    </source>
</evidence>
<sequence>MLRKLNPEWALRLGLGAMYAYSGLSLFRQPLDWQGFLPMWLSELVGRVMPLSAYLAIQGAGELLMAAVFLTWFLPRWTLRAAAAMAALEMLGIVAFVGVDLITFRDLGLLGAALALLLLSLR</sequence>
<keyword evidence="1" id="KW-1133">Transmembrane helix</keyword>
<evidence type="ECO:0000256" key="1">
    <source>
        <dbReference type="SAM" id="Phobius"/>
    </source>
</evidence>
<accession>A0A1G2LD56</accession>
<evidence type="ECO:0000313" key="3">
    <source>
        <dbReference type="Proteomes" id="UP000176705"/>
    </source>
</evidence>
<dbReference type="STRING" id="1802280.A3B37_02680"/>
<protein>
    <recommendedName>
        <fullName evidence="4">DoxX family protein</fullName>
    </recommendedName>
</protein>
<dbReference type="Proteomes" id="UP000176705">
    <property type="component" value="Unassembled WGS sequence"/>
</dbReference>
<reference evidence="2 3" key="1">
    <citation type="journal article" date="2016" name="Nat. Commun.">
        <title>Thousands of microbial genomes shed light on interconnected biogeochemical processes in an aquifer system.</title>
        <authorList>
            <person name="Anantharaman K."/>
            <person name="Brown C.T."/>
            <person name="Hug L.A."/>
            <person name="Sharon I."/>
            <person name="Castelle C.J."/>
            <person name="Probst A.J."/>
            <person name="Thomas B.C."/>
            <person name="Singh A."/>
            <person name="Wilkins M.J."/>
            <person name="Karaoz U."/>
            <person name="Brodie E.L."/>
            <person name="Williams K.H."/>
            <person name="Hubbard S.S."/>
            <person name="Banfield J.F."/>
        </authorList>
    </citation>
    <scope>NUCLEOTIDE SEQUENCE [LARGE SCALE GENOMIC DNA]</scope>
</reference>
<comment type="caution">
    <text evidence="2">The sequence shown here is derived from an EMBL/GenBank/DDBJ whole genome shotgun (WGS) entry which is preliminary data.</text>
</comment>
<proteinExistence type="predicted"/>